<reference evidence="1 2" key="1">
    <citation type="submission" date="2019-02" db="EMBL/GenBank/DDBJ databases">
        <title>Deep-cultivation of Planctomycetes and their phenomic and genomic characterization uncovers novel biology.</title>
        <authorList>
            <person name="Wiegand S."/>
            <person name="Jogler M."/>
            <person name="Boedeker C."/>
            <person name="Pinto D."/>
            <person name="Vollmers J."/>
            <person name="Rivas-Marin E."/>
            <person name="Kohn T."/>
            <person name="Peeters S.H."/>
            <person name="Heuer A."/>
            <person name="Rast P."/>
            <person name="Oberbeckmann S."/>
            <person name="Bunk B."/>
            <person name="Jeske O."/>
            <person name="Meyerdierks A."/>
            <person name="Storesund J.E."/>
            <person name="Kallscheuer N."/>
            <person name="Luecker S."/>
            <person name="Lage O.M."/>
            <person name="Pohl T."/>
            <person name="Merkel B.J."/>
            <person name="Hornburger P."/>
            <person name="Mueller R.-W."/>
            <person name="Bruemmer F."/>
            <person name="Labrenz M."/>
            <person name="Spormann A.M."/>
            <person name="Op den Camp H."/>
            <person name="Overmann J."/>
            <person name="Amann R."/>
            <person name="Jetten M.S.M."/>
            <person name="Mascher T."/>
            <person name="Medema M.H."/>
            <person name="Devos D.P."/>
            <person name="Kaster A.-K."/>
            <person name="Ovreas L."/>
            <person name="Rohde M."/>
            <person name="Galperin M.Y."/>
            <person name="Jogler C."/>
        </authorList>
    </citation>
    <scope>NUCLEOTIDE SEQUENCE [LARGE SCALE GENOMIC DNA]</scope>
    <source>
        <strain evidence="1 2">Pla175</strain>
    </source>
</reference>
<dbReference type="RefSeq" id="WP_145288748.1">
    <property type="nucleotide sequence ID" value="NZ_CP036291.1"/>
</dbReference>
<evidence type="ECO:0000313" key="2">
    <source>
        <dbReference type="Proteomes" id="UP000317429"/>
    </source>
</evidence>
<dbReference type="PANTHER" id="PTHR40278:SF1">
    <property type="entry name" value="DNA UTILIZATION PROTEIN HOFN"/>
    <property type="match status" value="1"/>
</dbReference>
<protein>
    <submittedName>
        <fullName evidence="1">Fimbrial assembly protein (PilN)</fullName>
    </submittedName>
</protein>
<dbReference type="AlphaFoldDB" id="A0A518DFY9"/>
<evidence type="ECO:0000313" key="1">
    <source>
        <dbReference type="EMBL" id="QDU90379.1"/>
    </source>
</evidence>
<dbReference type="Proteomes" id="UP000317429">
    <property type="component" value="Chromosome"/>
</dbReference>
<gene>
    <name evidence="1" type="ORF">Pla175_37830</name>
</gene>
<dbReference type="OrthoDB" id="9849678at2"/>
<dbReference type="InterPro" id="IPR007813">
    <property type="entry name" value="PilN"/>
</dbReference>
<dbReference type="PANTHER" id="PTHR40278">
    <property type="entry name" value="DNA UTILIZATION PROTEIN HOFN"/>
    <property type="match status" value="1"/>
</dbReference>
<dbReference type="InterPro" id="IPR052534">
    <property type="entry name" value="Extracell_DNA_Util/SecSys_Comp"/>
</dbReference>
<dbReference type="EMBL" id="CP036291">
    <property type="protein sequence ID" value="QDU90379.1"/>
    <property type="molecule type" value="Genomic_DNA"/>
</dbReference>
<keyword evidence="2" id="KW-1185">Reference proteome</keyword>
<dbReference type="Pfam" id="PF05137">
    <property type="entry name" value="PilN"/>
    <property type="match status" value="1"/>
</dbReference>
<name>A0A518DFY9_9BACT</name>
<accession>A0A518DFY9</accession>
<proteinExistence type="predicted"/>
<dbReference type="KEGG" id="pnd:Pla175_37830"/>
<organism evidence="1 2">
    <name type="scientific">Pirellulimonas nuda</name>
    <dbReference type="NCBI Taxonomy" id="2528009"/>
    <lineage>
        <taxon>Bacteria</taxon>
        <taxon>Pseudomonadati</taxon>
        <taxon>Planctomycetota</taxon>
        <taxon>Planctomycetia</taxon>
        <taxon>Pirellulales</taxon>
        <taxon>Lacipirellulaceae</taxon>
        <taxon>Pirellulimonas</taxon>
    </lineage>
</organism>
<sequence length="200" mass="21558">MSAARINLLPDALARRYEHRRQARRWVPVWCVTAALLGLLQVGLQGQSRQAAEALLLVNERVKPLHHLEARTVALESESRRMQTLLTRQAALEQSDTPLALLQVVIDARRTVAGALQLDALQMEDMPALPGVSAPTDTPPVSGKRLVLSGAAESDVAVSQFVSNLRASNVLANVSLEASQSQSSAGGAGRTFQLRCELLP</sequence>